<dbReference type="Proteomes" id="UP000077628">
    <property type="component" value="Unassembled WGS sequence"/>
</dbReference>
<dbReference type="STRING" id="702114.A1355_22700"/>
<organism evidence="1 2">
    <name type="scientific">Methylomonas koyamae</name>
    <dbReference type="NCBI Taxonomy" id="702114"/>
    <lineage>
        <taxon>Bacteria</taxon>
        <taxon>Pseudomonadati</taxon>
        <taxon>Pseudomonadota</taxon>
        <taxon>Gammaproteobacteria</taxon>
        <taxon>Methylococcales</taxon>
        <taxon>Methylococcaceae</taxon>
        <taxon>Methylomonas</taxon>
    </lineage>
</organism>
<sequence length="333" mass="35532">MIELMVSLTIGLIILAAIGAIFLASRQSFRTQDVLSRMQENARFAFELIDRDIRMTGFSGYASCTASQCNDVTNTATTWWNHKLLTQPLAGYEASLPSDMTASARIAGDSFSVIRADKFNEYIVASHNTAASPPVITLTNAHSISAGQLVIISNASNTSIFQASAVNQSSKTITHADGGSSPGNCTAELGTVPANCSSTGSVITYPANSSVFEFSANTYYIGSNPAGEPSLYRESYSGTAQELVEGVEDMQISYGVDTSATADQNIDGYVAANAVTDWSKVLGIRISLLMVSRSEELGVSGQQTYTFNGSSYTSSDTKLRKVFTTTIAIRNRL</sequence>
<evidence type="ECO:0008006" key="3">
    <source>
        <dbReference type="Google" id="ProtNLM"/>
    </source>
</evidence>
<gene>
    <name evidence="1" type="ORF">A1355_22700</name>
</gene>
<protein>
    <recommendedName>
        <fullName evidence="3">Type IV pilus assembly protein PilW</fullName>
    </recommendedName>
</protein>
<keyword evidence="2" id="KW-1185">Reference proteome</keyword>
<dbReference type="InterPro" id="IPR032092">
    <property type="entry name" value="PilW"/>
</dbReference>
<name>A0A177NVR6_9GAMM</name>
<reference evidence="2" key="1">
    <citation type="submission" date="2016-03" db="EMBL/GenBank/DDBJ databases">
        <authorList>
            <person name="Heylen K."/>
            <person name="De Vos P."/>
            <person name="Vekeman B."/>
        </authorList>
    </citation>
    <scope>NUCLEOTIDE SEQUENCE [LARGE SCALE GENOMIC DNA]</scope>
    <source>
        <strain evidence="2">R-45383</strain>
    </source>
</reference>
<evidence type="ECO:0000313" key="2">
    <source>
        <dbReference type="Proteomes" id="UP000077628"/>
    </source>
</evidence>
<evidence type="ECO:0000313" key="1">
    <source>
        <dbReference type="EMBL" id="OAI22136.1"/>
    </source>
</evidence>
<comment type="caution">
    <text evidence="1">The sequence shown here is derived from an EMBL/GenBank/DDBJ whole genome shotgun (WGS) entry which is preliminary data.</text>
</comment>
<dbReference type="EMBL" id="LUUK01000083">
    <property type="protein sequence ID" value="OAI22136.1"/>
    <property type="molecule type" value="Genomic_DNA"/>
</dbReference>
<accession>A0A177NVR6</accession>
<dbReference type="Pfam" id="PF16074">
    <property type="entry name" value="PilW"/>
    <property type="match status" value="1"/>
</dbReference>
<dbReference type="AlphaFoldDB" id="A0A177NVR6"/>
<proteinExistence type="predicted"/>
<dbReference type="GO" id="GO:0043683">
    <property type="term" value="P:type IV pilus assembly"/>
    <property type="evidence" value="ECO:0007669"/>
    <property type="project" value="InterPro"/>
</dbReference>